<comment type="caution">
    <text evidence="2">The sequence shown here is derived from an EMBL/GenBank/DDBJ whole genome shotgun (WGS) entry which is preliminary data.</text>
</comment>
<feature type="compositionally biased region" description="Basic residues" evidence="1">
    <location>
        <begin position="17"/>
        <end position="28"/>
    </location>
</feature>
<dbReference type="AlphaFoldDB" id="A0A822Z4D9"/>
<gene>
    <name evidence="2" type="ORF">HUJ06_013736</name>
</gene>
<accession>A0A822Z4D9</accession>
<proteinExistence type="predicted"/>
<evidence type="ECO:0000313" key="2">
    <source>
        <dbReference type="EMBL" id="DAD39413.1"/>
    </source>
</evidence>
<keyword evidence="3" id="KW-1185">Reference proteome</keyword>
<protein>
    <submittedName>
        <fullName evidence="2">Uncharacterized protein</fullName>
    </submittedName>
</protein>
<name>A0A822Z4D9_NELNU</name>
<reference evidence="2 3" key="1">
    <citation type="journal article" date="2020" name="Mol. Biol. Evol.">
        <title>Distinct Expression and Methylation Patterns for Genes with Different Fates following a Single Whole-Genome Duplication in Flowering Plants.</title>
        <authorList>
            <person name="Shi T."/>
            <person name="Rahmani R.S."/>
            <person name="Gugger P.F."/>
            <person name="Wang M."/>
            <person name="Li H."/>
            <person name="Zhang Y."/>
            <person name="Li Z."/>
            <person name="Wang Q."/>
            <person name="Van de Peer Y."/>
            <person name="Marchal K."/>
            <person name="Chen J."/>
        </authorList>
    </citation>
    <scope>NUCLEOTIDE SEQUENCE [LARGE SCALE GENOMIC DNA]</scope>
    <source>
        <tissue evidence="2">Leaf</tissue>
    </source>
</reference>
<evidence type="ECO:0000313" key="3">
    <source>
        <dbReference type="Proteomes" id="UP000607653"/>
    </source>
</evidence>
<dbReference type="Proteomes" id="UP000607653">
    <property type="component" value="Unassembled WGS sequence"/>
</dbReference>
<sequence length="28" mass="3269">MNQSSDNIRERNPLVLIKKKSNGLKKEK</sequence>
<evidence type="ECO:0000256" key="1">
    <source>
        <dbReference type="SAM" id="MobiDB-lite"/>
    </source>
</evidence>
<organism evidence="2 3">
    <name type="scientific">Nelumbo nucifera</name>
    <name type="common">Sacred lotus</name>
    <dbReference type="NCBI Taxonomy" id="4432"/>
    <lineage>
        <taxon>Eukaryota</taxon>
        <taxon>Viridiplantae</taxon>
        <taxon>Streptophyta</taxon>
        <taxon>Embryophyta</taxon>
        <taxon>Tracheophyta</taxon>
        <taxon>Spermatophyta</taxon>
        <taxon>Magnoliopsida</taxon>
        <taxon>Proteales</taxon>
        <taxon>Nelumbonaceae</taxon>
        <taxon>Nelumbo</taxon>
    </lineage>
</organism>
<dbReference type="EMBL" id="DUZY01000005">
    <property type="protein sequence ID" value="DAD39413.1"/>
    <property type="molecule type" value="Genomic_DNA"/>
</dbReference>
<feature type="region of interest" description="Disordered" evidence="1">
    <location>
        <begin position="1"/>
        <end position="28"/>
    </location>
</feature>